<keyword evidence="1 3" id="KW-0378">Hydrolase</keyword>
<evidence type="ECO:0000313" key="4">
    <source>
        <dbReference type="Proteomes" id="UP000068382"/>
    </source>
</evidence>
<dbReference type="EMBL" id="LPUY01000100">
    <property type="protein sequence ID" value="KUP91312.1"/>
    <property type="molecule type" value="Genomic_DNA"/>
</dbReference>
<evidence type="ECO:0000256" key="1">
    <source>
        <dbReference type="ARBA" id="ARBA00022801"/>
    </source>
</evidence>
<dbReference type="InterPro" id="IPR000073">
    <property type="entry name" value="AB_hydrolase_1"/>
</dbReference>
<dbReference type="Proteomes" id="UP000068382">
    <property type="component" value="Unassembled WGS sequence"/>
</dbReference>
<gene>
    <name evidence="3" type="primary">ybfF</name>
    <name evidence="3" type="ORF">TRIHO_38860</name>
</gene>
<name>A0A132BTD9_9RHOB</name>
<sequence length="291" mass="31619">MVAAGHILSPEPGKLNAASTGPCTAIGADRPERCGYHIGMLNTIAHGTPTDRPPLLIAHGLYGSGRNWGVIAKRLSDDRQVIAVDMRNHGESAWTDSHTYADLAADLAEVIVAFGGKMDVVGHSMGGKSAMMLALQHPEAVNRLVVADIAPVSYSHTQAHFITAMRSVDLASVTRRSDAQAQLAEAGVDAQLQSFFTQSLDIENRAWRLNLDVLERDMPHILAFPEVETHWEGPALFLTGGESDYVKAEDRDRIKTLFPKSRFAKIPGAGHWLHAENPRAFEATVRAFLDA</sequence>
<dbReference type="PRINTS" id="PR00111">
    <property type="entry name" value="ABHYDROLASE"/>
</dbReference>
<dbReference type="EC" id="3.1.-.-" evidence="3"/>
<keyword evidence="4" id="KW-1185">Reference proteome</keyword>
<evidence type="ECO:0000259" key="2">
    <source>
        <dbReference type="Pfam" id="PF12697"/>
    </source>
</evidence>
<dbReference type="Pfam" id="PF12697">
    <property type="entry name" value="Abhydrolase_6"/>
    <property type="match status" value="1"/>
</dbReference>
<dbReference type="PANTHER" id="PTHR46118">
    <property type="entry name" value="PROTEIN ABHD11"/>
    <property type="match status" value="1"/>
</dbReference>
<reference evidence="3 4" key="1">
    <citation type="submission" date="2015-12" db="EMBL/GenBank/DDBJ databases">
        <title>Genome sequence of the marine Rhodobacteraceae strain O3.65, Candidatus Tritonibacter horizontis.</title>
        <authorList>
            <person name="Poehlein A."/>
            <person name="Giebel H.A."/>
            <person name="Voget S."/>
            <person name="Brinkhoff T."/>
        </authorList>
    </citation>
    <scope>NUCLEOTIDE SEQUENCE [LARGE SCALE GENOMIC DNA]</scope>
    <source>
        <strain evidence="3 4">O3.65</strain>
    </source>
</reference>
<comment type="caution">
    <text evidence="3">The sequence shown here is derived from an EMBL/GenBank/DDBJ whole genome shotgun (WGS) entry which is preliminary data.</text>
</comment>
<evidence type="ECO:0000313" key="3">
    <source>
        <dbReference type="EMBL" id="KUP91312.1"/>
    </source>
</evidence>
<protein>
    <submittedName>
        <fullName evidence="3">Esterase YbfF</fullName>
        <ecNumber evidence="3">3.1.-.-</ecNumber>
    </submittedName>
</protein>
<accession>A0A132BTD9</accession>
<feature type="domain" description="AB hydrolase-1" evidence="2">
    <location>
        <begin position="55"/>
        <end position="283"/>
    </location>
</feature>
<dbReference type="SUPFAM" id="SSF53474">
    <property type="entry name" value="alpha/beta-Hydrolases"/>
    <property type="match status" value="1"/>
</dbReference>
<dbReference type="InterPro" id="IPR029058">
    <property type="entry name" value="AB_hydrolase_fold"/>
</dbReference>
<dbReference type="AlphaFoldDB" id="A0A132BTD9"/>
<dbReference type="PATRIC" id="fig|1768241.3.peg.4053"/>
<dbReference type="GO" id="GO:0016787">
    <property type="term" value="F:hydrolase activity"/>
    <property type="evidence" value="ECO:0007669"/>
    <property type="project" value="UniProtKB-KW"/>
</dbReference>
<dbReference type="PANTHER" id="PTHR46118:SF4">
    <property type="entry name" value="PROTEIN ABHD11"/>
    <property type="match status" value="1"/>
</dbReference>
<organism evidence="3 4">
    <name type="scientific">Tritonibacter horizontis</name>
    <dbReference type="NCBI Taxonomy" id="1768241"/>
    <lineage>
        <taxon>Bacteria</taxon>
        <taxon>Pseudomonadati</taxon>
        <taxon>Pseudomonadota</taxon>
        <taxon>Alphaproteobacteria</taxon>
        <taxon>Rhodobacterales</taxon>
        <taxon>Paracoccaceae</taxon>
        <taxon>Tritonibacter</taxon>
    </lineage>
</organism>
<proteinExistence type="predicted"/>
<dbReference type="Gene3D" id="3.40.50.1820">
    <property type="entry name" value="alpha/beta hydrolase"/>
    <property type="match status" value="1"/>
</dbReference>